<proteinExistence type="predicted"/>
<sequence>MAPPYDSRNNPRMDIELSALEERAEAEEHMAEALRILNATIRRVHRSGLSLAPRS</sequence>
<gene>
    <name evidence="1" type="ORF">FHW37_115121</name>
</gene>
<reference evidence="1 2" key="1">
    <citation type="submission" date="2019-06" db="EMBL/GenBank/DDBJ databases">
        <title>Sorghum-associated microbial communities from plants grown in Nebraska, USA.</title>
        <authorList>
            <person name="Schachtman D."/>
        </authorList>
    </citation>
    <scope>NUCLEOTIDE SEQUENCE [LARGE SCALE GENOMIC DNA]</scope>
    <source>
        <strain evidence="1 2">1225</strain>
    </source>
</reference>
<accession>A0A561Q7R0</accession>
<dbReference type="AlphaFoldDB" id="A0A561Q7R0"/>
<protein>
    <submittedName>
        <fullName evidence="1">Uncharacterized protein</fullName>
    </submittedName>
</protein>
<keyword evidence="2" id="KW-1185">Reference proteome</keyword>
<organism evidence="1 2">
    <name type="scientific">Neorhizobium alkalisoli</name>
    <dbReference type="NCBI Taxonomy" id="528178"/>
    <lineage>
        <taxon>Bacteria</taxon>
        <taxon>Pseudomonadati</taxon>
        <taxon>Pseudomonadota</taxon>
        <taxon>Alphaproteobacteria</taxon>
        <taxon>Hyphomicrobiales</taxon>
        <taxon>Rhizobiaceae</taxon>
        <taxon>Rhizobium/Agrobacterium group</taxon>
        <taxon>Neorhizobium</taxon>
    </lineage>
</organism>
<dbReference type="Proteomes" id="UP000320653">
    <property type="component" value="Unassembled WGS sequence"/>
</dbReference>
<name>A0A561Q7R0_9HYPH</name>
<comment type="caution">
    <text evidence="1">The sequence shown here is derived from an EMBL/GenBank/DDBJ whole genome shotgun (WGS) entry which is preliminary data.</text>
</comment>
<dbReference type="EMBL" id="VIWP01000015">
    <property type="protein sequence ID" value="TWF46424.1"/>
    <property type="molecule type" value="Genomic_DNA"/>
</dbReference>
<evidence type="ECO:0000313" key="2">
    <source>
        <dbReference type="Proteomes" id="UP000320653"/>
    </source>
</evidence>
<evidence type="ECO:0000313" key="1">
    <source>
        <dbReference type="EMBL" id="TWF46424.1"/>
    </source>
</evidence>